<evidence type="ECO:0000259" key="2">
    <source>
        <dbReference type="Pfam" id="PF09990"/>
    </source>
</evidence>
<accession>A0ABS6XDS3</accession>
<name>A0ABS6XDS3_9BACT</name>
<comment type="caution">
    <text evidence="3">The sequence shown here is derived from an EMBL/GenBank/DDBJ whole genome shotgun (WGS) entry which is preliminary data.</text>
</comment>
<protein>
    <recommendedName>
        <fullName evidence="2">DUF2231 domain-containing protein</fullName>
    </recommendedName>
</protein>
<feature type="transmembrane region" description="Helical" evidence="1">
    <location>
        <begin position="16"/>
        <end position="36"/>
    </location>
</feature>
<dbReference type="Pfam" id="PF09990">
    <property type="entry name" value="DUF2231"/>
    <property type="match status" value="1"/>
</dbReference>
<feature type="transmembrane region" description="Helical" evidence="1">
    <location>
        <begin position="118"/>
        <end position="137"/>
    </location>
</feature>
<proteinExistence type="predicted"/>
<evidence type="ECO:0000313" key="4">
    <source>
        <dbReference type="Proteomes" id="UP000774935"/>
    </source>
</evidence>
<keyword evidence="4" id="KW-1185">Reference proteome</keyword>
<gene>
    <name evidence="3" type="ORF">KYK27_13800</name>
</gene>
<evidence type="ECO:0000256" key="1">
    <source>
        <dbReference type="SAM" id="Phobius"/>
    </source>
</evidence>
<feature type="transmembrane region" description="Helical" evidence="1">
    <location>
        <begin position="48"/>
        <end position="68"/>
    </location>
</feature>
<keyword evidence="1" id="KW-0472">Membrane</keyword>
<reference evidence="3 4" key="1">
    <citation type="submission" date="2021-07" db="EMBL/GenBank/DDBJ databases">
        <authorList>
            <person name="Kim M.K."/>
        </authorList>
    </citation>
    <scope>NUCLEOTIDE SEQUENCE [LARGE SCALE GENOMIC DNA]</scope>
    <source>
        <strain evidence="3 4">HLY7-15</strain>
    </source>
</reference>
<sequence>MDQSFWRTEVWHPLTVHFPVAILLLATIVKVVAVLLREQQQGFWQRAGAYLLYIGFLAAWVSVYTGSLAESIVARKLCDPTVLKDHEIAAFNLAYIFTGATALELALRFQLLKFKPALLQVIVLLLMLAGSGFLVYVGHTGASVVYNQAGGVNIPPADCAGF</sequence>
<keyword evidence="1" id="KW-1133">Transmembrane helix</keyword>
<evidence type="ECO:0000313" key="3">
    <source>
        <dbReference type="EMBL" id="MBW3366132.1"/>
    </source>
</evidence>
<organism evidence="3 4">
    <name type="scientific">Pontibacter populi</name>
    <dbReference type="NCBI Taxonomy" id="890055"/>
    <lineage>
        <taxon>Bacteria</taxon>
        <taxon>Pseudomonadati</taxon>
        <taxon>Bacteroidota</taxon>
        <taxon>Cytophagia</taxon>
        <taxon>Cytophagales</taxon>
        <taxon>Hymenobacteraceae</taxon>
        <taxon>Pontibacter</taxon>
    </lineage>
</organism>
<feature type="transmembrane region" description="Helical" evidence="1">
    <location>
        <begin position="88"/>
        <end position="106"/>
    </location>
</feature>
<keyword evidence="1" id="KW-0812">Transmembrane</keyword>
<feature type="domain" description="DUF2231" evidence="2">
    <location>
        <begin position="12"/>
        <end position="152"/>
    </location>
</feature>
<dbReference type="EMBL" id="JAHWXQ010000003">
    <property type="protein sequence ID" value="MBW3366132.1"/>
    <property type="molecule type" value="Genomic_DNA"/>
</dbReference>
<dbReference type="Proteomes" id="UP000774935">
    <property type="component" value="Unassembled WGS sequence"/>
</dbReference>
<dbReference type="InterPro" id="IPR019251">
    <property type="entry name" value="DUF2231_TM"/>
</dbReference>